<feature type="compositionally biased region" description="Pro residues" evidence="1">
    <location>
        <begin position="1"/>
        <end position="14"/>
    </location>
</feature>
<feature type="domain" description="DUF1559" evidence="3">
    <location>
        <begin position="58"/>
        <end position="156"/>
    </location>
</feature>
<dbReference type="InterPro" id="IPR045584">
    <property type="entry name" value="Pilin-like"/>
</dbReference>
<keyword evidence="2" id="KW-0472">Membrane</keyword>
<keyword evidence="2" id="KW-1133">Transmembrane helix</keyword>
<evidence type="ECO:0000259" key="3">
    <source>
        <dbReference type="Pfam" id="PF07596"/>
    </source>
</evidence>
<evidence type="ECO:0000313" key="4">
    <source>
        <dbReference type="EMBL" id="QDV67878.1"/>
    </source>
</evidence>
<organism evidence="4 5">
    <name type="scientific">Rosistilla carotiformis</name>
    <dbReference type="NCBI Taxonomy" id="2528017"/>
    <lineage>
        <taxon>Bacteria</taxon>
        <taxon>Pseudomonadati</taxon>
        <taxon>Planctomycetota</taxon>
        <taxon>Planctomycetia</taxon>
        <taxon>Pirellulales</taxon>
        <taxon>Pirellulaceae</taxon>
        <taxon>Rosistilla</taxon>
    </lineage>
</organism>
<proteinExistence type="predicted"/>
<gene>
    <name evidence="4" type="ORF">Poly24_15830</name>
</gene>
<feature type="region of interest" description="Disordered" evidence="1">
    <location>
        <begin position="1"/>
        <end position="21"/>
    </location>
</feature>
<evidence type="ECO:0000256" key="1">
    <source>
        <dbReference type="SAM" id="MobiDB-lite"/>
    </source>
</evidence>
<keyword evidence="5" id="KW-1185">Reference proteome</keyword>
<dbReference type="PANTHER" id="PTHR30093:SF2">
    <property type="entry name" value="TYPE II SECRETION SYSTEM PROTEIN H"/>
    <property type="match status" value="1"/>
</dbReference>
<dbReference type="Pfam" id="PF07596">
    <property type="entry name" value="SBP_bac_10"/>
    <property type="match status" value="2"/>
</dbReference>
<dbReference type="OrthoDB" id="285651at2"/>
<dbReference type="PANTHER" id="PTHR30093">
    <property type="entry name" value="GENERAL SECRETION PATHWAY PROTEIN G"/>
    <property type="match status" value="1"/>
</dbReference>
<dbReference type="SUPFAM" id="SSF54523">
    <property type="entry name" value="Pili subunits"/>
    <property type="match status" value="1"/>
</dbReference>
<accession>A0A518JQS3</accession>
<dbReference type="InterPro" id="IPR011453">
    <property type="entry name" value="DUF1559"/>
</dbReference>
<sequence>MSNQPPNPSLPPNDPHYQQWNPPAKKNNTVLIIVLALVGLGALPCLGICAGLLLPAVQAAREAARRVECSNNIKQIALAMHNYHDAYQAFPPAFTVDEAGQPLHSWRTLILPFLEQKALYDQIDLNKPWDDPANQQVASTVIKVFGCPSATDHSATGYVAVVDPSGAMTGPVGTRFRDILDGSANTILFVEVGSEHAVPWMSPHDIDLATFESFAGQDRQLSNHPGGTHVSLCDGAVRFLANSTDAEIRRSLITKAGNERVTLP</sequence>
<dbReference type="NCBIfam" id="TIGR04294">
    <property type="entry name" value="pre_pil_HX9DG"/>
    <property type="match status" value="1"/>
</dbReference>
<evidence type="ECO:0000313" key="5">
    <source>
        <dbReference type="Proteomes" id="UP000315082"/>
    </source>
</evidence>
<dbReference type="KEGG" id="rcf:Poly24_15830"/>
<dbReference type="Gene3D" id="3.30.700.10">
    <property type="entry name" value="Glycoprotein, Type 4 Pilin"/>
    <property type="match status" value="1"/>
</dbReference>
<dbReference type="InterPro" id="IPR027558">
    <property type="entry name" value="Pre_pil_HX9DG_C"/>
</dbReference>
<keyword evidence="2" id="KW-0812">Transmembrane</keyword>
<name>A0A518JQS3_9BACT</name>
<dbReference type="AlphaFoldDB" id="A0A518JQS3"/>
<feature type="transmembrane region" description="Helical" evidence="2">
    <location>
        <begin position="30"/>
        <end position="57"/>
    </location>
</feature>
<protein>
    <recommendedName>
        <fullName evidence="3">DUF1559 domain-containing protein</fullName>
    </recommendedName>
</protein>
<dbReference type="EMBL" id="CP036348">
    <property type="protein sequence ID" value="QDV67878.1"/>
    <property type="molecule type" value="Genomic_DNA"/>
</dbReference>
<dbReference type="RefSeq" id="WP_145092781.1">
    <property type="nucleotide sequence ID" value="NZ_CP036348.1"/>
</dbReference>
<dbReference type="Proteomes" id="UP000315082">
    <property type="component" value="Chromosome"/>
</dbReference>
<evidence type="ECO:0000256" key="2">
    <source>
        <dbReference type="SAM" id="Phobius"/>
    </source>
</evidence>
<reference evidence="4 5" key="1">
    <citation type="submission" date="2019-02" db="EMBL/GenBank/DDBJ databases">
        <title>Deep-cultivation of Planctomycetes and their phenomic and genomic characterization uncovers novel biology.</title>
        <authorList>
            <person name="Wiegand S."/>
            <person name="Jogler M."/>
            <person name="Boedeker C."/>
            <person name="Pinto D."/>
            <person name="Vollmers J."/>
            <person name="Rivas-Marin E."/>
            <person name="Kohn T."/>
            <person name="Peeters S.H."/>
            <person name="Heuer A."/>
            <person name="Rast P."/>
            <person name="Oberbeckmann S."/>
            <person name="Bunk B."/>
            <person name="Jeske O."/>
            <person name="Meyerdierks A."/>
            <person name="Storesund J.E."/>
            <person name="Kallscheuer N."/>
            <person name="Luecker S."/>
            <person name="Lage O.M."/>
            <person name="Pohl T."/>
            <person name="Merkel B.J."/>
            <person name="Hornburger P."/>
            <person name="Mueller R.-W."/>
            <person name="Bruemmer F."/>
            <person name="Labrenz M."/>
            <person name="Spormann A.M."/>
            <person name="Op den Camp H."/>
            <person name="Overmann J."/>
            <person name="Amann R."/>
            <person name="Jetten M.S.M."/>
            <person name="Mascher T."/>
            <person name="Medema M.H."/>
            <person name="Devos D.P."/>
            <person name="Kaster A.-K."/>
            <person name="Ovreas L."/>
            <person name="Rohde M."/>
            <person name="Galperin M.Y."/>
            <person name="Jogler C."/>
        </authorList>
    </citation>
    <scope>NUCLEOTIDE SEQUENCE [LARGE SCALE GENOMIC DNA]</scope>
    <source>
        <strain evidence="4 5">Poly24</strain>
    </source>
</reference>
<feature type="domain" description="DUF1559" evidence="3">
    <location>
        <begin position="221"/>
        <end position="247"/>
    </location>
</feature>